<dbReference type="InterPro" id="IPR036890">
    <property type="entry name" value="HATPase_C_sf"/>
</dbReference>
<dbReference type="PANTHER" id="PTHR45453">
    <property type="entry name" value="PHOSPHATE REGULON SENSOR PROTEIN PHOR"/>
    <property type="match status" value="1"/>
</dbReference>
<dbReference type="GO" id="GO:0016036">
    <property type="term" value="P:cellular response to phosphate starvation"/>
    <property type="evidence" value="ECO:0007669"/>
    <property type="project" value="TreeGrafter"/>
</dbReference>
<keyword evidence="6" id="KW-0902">Two-component regulatory system</keyword>
<evidence type="ECO:0000256" key="6">
    <source>
        <dbReference type="ARBA" id="ARBA00023012"/>
    </source>
</evidence>
<dbReference type="SMART" id="SM00091">
    <property type="entry name" value="PAS"/>
    <property type="match status" value="1"/>
</dbReference>
<organism evidence="9 10">
    <name type="scientific">Dactylococcopsis salina (strain PCC 8305)</name>
    <name type="common">Myxobactron salinum</name>
    <dbReference type="NCBI Taxonomy" id="13035"/>
    <lineage>
        <taxon>Bacteria</taxon>
        <taxon>Bacillati</taxon>
        <taxon>Cyanobacteriota</taxon>
        <taxon>Cyanophyceae</taxon>
        <taxon>Nodosilineales</taxon>
        <taxon>Cymatolegaceae</taxon>
        <taxon>Dactylococcopsis</taxon>
    </lineage>
</organism>
<dbReference type="AlphaFoldDB" id="K9YWZ5"/>
<dbReference type="GO" id="GO:0000155">
    <property type="term" value="F:phosphorelay sensor kinase activity"/>
    <property type="evidence" value="ECO:0007669"/>
    <property type="project" value="InterPro"/>
</dbReference>
<dbReference type="SMART" id="SM00388">
    <property type="entry name" value="HisKA"/>
    <property type="match status" value="1"/>
</dbReference>
<dbReference type="STRING" id="13035.Dacsa_1981"/>
<evidence type="ECO:0000256" key="5">
    <source>
        <dbReference type="ARBA" id="ARBA00022777"/>
    </source>
</evidence>
<dbReference type="PATRIC" id="fig|13035.3.peg.2253"/>
<proteinExistence type="predicted"/>
<accession>K9YWZ5</accession>
<keyword evidence="3" id="KW-0597">Phosphoprotein</keyword>
<evidence type="ECO:0000259" key="8">
    <source>
        <dbReference type="PROSITE" id="PS50109"/>
    </source>
</evidence>
<keyword evidence="5 9" id="KW-0418">Kinase</keyword>
<name>K9YWZ5_DACS8</name>
<dbReference type="InterPro" id="IPR005467">
    <property type="entry name" value="His_kinase_dom"/>
</dbReference>
<dbReference type="PRINTS" id="PR00344">
    <property type="entry name" value="BCTRLSENSOR"/>
</dbReference>
<evidence type="ECO:0000256" key="3">
    <source>
        <dbReference type="ARBA" id="ARBA00022553"/>
    </source>
</evidence>
<dbReference type="EC" id="2.7.13.3" evidence="2"/>
<dbReference type="HOGENOM" id="CLU_000445_89_2_3"/>
<dbReference type="InterPro" id="IPR004358">
    <property type="entry name" value="Sig_transdc_His_kin-like_C"/>
</dbReference>
<feature type="compositionally biased region" description="Polar residues" evidence="7">
    <location>
        <begin position="387"/>
        <end position="401"/>
    </location>
</feature>
<dbReference type="PANTHER" id="PTHR45453:SF1">
    <property type="entry name" value="PHOSPHATE REGULON SENSOR PROTEIN PHOR"/>
    <property type="match status" value="1"/>
</dbReference>
<dbReference type="InterPro" id="IPR036097">
    <property type="entry name" value="HisK_dim/P_sf"/>
</dbReference>
<dbReference type="InterPro" id="IPR003594">
    <property type="entry name" value="HATPase_dom"/>
</dbReference>
<dbReference type="OrthoDB" id="9773956at2"/>
<dbReference type="InterPro" id="IPR003661">
    <property type="entry name" value="HisK_dim/P_dom"/>
</dbReference>
<dbReference type="CDD" id="cd00075">
    <property type="entry name" value="HATPase"/>
    <property type="match status" value="1"/>
</dbReference>
<dbReference type="GO" id="GO:0004721">
    <property type="term" value="F:phosphoprotein phosphatase activity"/>
    <property type="evidence" value="ECO:0007669"/>
    <property type="project" value="TreeGrafter"/>
</dbReference>
<dbReference type="GO" id="GO:0005886">
    <property type="term" value="C:plasma membrane"/>
    <property type="evidence" value="ECO:0007669"/>
    <property type="project" value="TreeGrafter"/>
</dbReference>
<dbReference type="SUPFAM" id="SSF47384">
    <property type="entry name" value="Homodimeric domain of signal transducing histidine kinase"/>
    <property type="match status" value="1"/>
</dbReference>
<dbReference type="Gene3D" id="1.10.287.130">
    <property type="match status" value="1"/>
</dbReference>
<dbReference type="KEGG" id="dsl:Dacsa_1981"/>
<dbReference type="Gene3D" id="3.30.565.10">
    <property type="entry name" value="Histidine kinase-like ATPase, C-terminal domain"/>
    <property type="match status" value="1"/>
</dbReference>
<evidence type="ECO:0000256" key="4">
    <source>
        <dbReference type="ARBA" id="ARBA00022679"/>
    </source>
</evidence>
<evidence type="ECO:0000256" key="7">
    <source>
        <dbReference type="SAM" id="MobiDB-lite"/>
    </source>
</evidence>
<keyword evidence="10" id="KW-1185">Reference proteome</keyword>
<dbReference type="eggNOG" id="COG5002">
    <property type="taxonomic scope" value="Bacteria"/>
</dbReference>
<dbReference type="PROSITE" id="PS50109">
    <property type="entry name" value="HIS_KIN"/>
    <property type="match status" value="1"/>
</dbReference>
<keyword evidence="4" id="KW-0808">Transferase</keyword>
<feature type="domain" description="Histidine kinase" evidence="8">
    <location>
        <begin position="202"/>
        <end position="441"/>
    </location>
</feature>
<dbReference type="EMBL" id="CP003944">
    <property type="protein sequence ID" value="AFZ50628.1"/>
    <property type="molecule type" value="Genomic_DNA"/>
</dbReference>
<comment type="catalytic activity">
    <reaction evidence="1">
        <text>ATP + protein L-histidine = ADP + protein N-phospho-L-histidine.</text>
        <dbReference type="EC" id="2.7.13.3"/>
    </reaction>
</comment>
<reference evidence="9" key="1">
    <citation type="submission" date="2012-04" db="EMBL/GenBank/DDBJ databases">
        <title>Finished genome of Dactylococcopsis salina PCC 8305.</title>
        <authorList>
            <consortium name="US DOE Joint Genome Institute"/>
            <person name="Gugger M."/>
            <person name="Coursin T."/>
            <person name="Rippka R."/>
            <person name="Tandeau De Marsac N."/>
            <person name="Huntemann M."/>
            <person name="Wei C.-L."/>
            <person name="Han J."/>
            <person name="Detter J.C."/>
            <person name="Han C."/>
            <person name="Tapia R."/>
            <person name="Daligault H."/>
            <person name="Chen A."/>
            <person name="Krypides N."/>
            <person name="Mavromatis K."/>
            <person name="Markowitz V."/>
            <person name="Szeto E."/>
            <person name="Ivanova N."/>
            <person name="Ovchinnikova G."/>
            <person name="Pagani I."/>
            <person name="Pati A."/>
            <person name="Goodwin L."/>
            <person name="Peters L."/>
            <person name="Pitluck S."/>
            <person name="Woyke T."/>
            <person name="Kerfeld C."/>
        </authorList>
    </citation>
    <scope>NUCLEOTIDE SEQUENCE [LARGE SCALE GENOMIC DNA]</scope>
    <source>
        <strain evidence="9">PCC 8305</strain>
    </source>
</reference>
<dbReference type="CDD" id="cd00082">
    <property type="entry name" value="HisKA"/>
    <property type="match status" value="1"/>
</dbReference>
<dbReference type="Pfam" id="PF00512">
    <property type="entry name" value="HisKA"/>
    <property type="match status" value="1"/>
</dbReference>
<dbReference type="InterPro" id="IPR050351">
    <property type="entry name" value="BphY/WalK/GraS-like"/>
</dbReference>
<dbReference type="SMART" id="SM00387">
    <property type="entry name" value="HATPase_c"/>
    <property type="match status" value="1"/>
</dbReference>
<gene>
    <name evidence="9" type="ORF">Dacsa_1981</name>
</gene>
<dbReference type="Pfam" id="PF13188">
    <property type="entry name" value="PAS_8"/>
    <property type="match status" value="1"/>
</dbReference>
<sequence length="444" mass="51446">MTLSIILTFFAGLAIGLMIAYRQKRAWKKDLNQLLKELFGNTQETISSSLSNRLRREILLLKSNSSYLQNQLNIWQKLMENAPIGYLEVDEENQLIWCNKQARNLLQIDRWQPHQVRLLLELVRSYELDQLIEETRNTQESKVQEWVFHSTDFPTDTETHSSTSIALKGSSYPLPESKVGVFLENQQPLMELSQQNQRLFSDLTHELRTPLTSIRLVAETLQPRLQPPENRWVNQMLQEANRLIRLIEDWLEISQLEKKPQQNLRKEQFAIAPLIYSAWETLKPLSEQKQLKLNYESEQSLLITADYSRLTQVFLNLFDNAIKYSSQNSNIWVKVVFLPSHRIHKAEDWVQISVIDQGQGLSKTDILRVFDRLYRGDEGAEERKKNNVNQTDANSSFQSSGTGLGLSITRQIVLAHCGRIQAKNHPETGGAWLQIELPNVVLDQ</sequence>
<evidence type="ECO:0000256" key="2">
    <source>
        <dbReference type="ARBA" id="ARBA00012438"/>
    </source>
</evidence>
<dbReference type="Proteomes" id="UP000010482">
    <property type="component" value="Chromosome"/>
</dbReference>
<dbReference type="Pfam" id="PF02518">
    <property type="entry name" value="HATPase_c"/>
    <property type="match status" value="1"/>
</dbReference>
<evidence type="ECO:0000313" key="9">
    <source>
        <dbReference type="EMBL" id="AFZ50628.1"/>
    </source>
</evidence>
<feature type="region of interest" description="Disordered" evidence="7">
    <location>
        <begin position="380"/>
        <end position="401"/>
    </location>
</feature>
<evidence type="ECO:0000256" key="1">
    <source>
        <dbReference type="ARBA" id="ARBA00000085"/>
    </source>
</evidence>
<protein>
    <recommendedName>
        <fullName evidence="2">histidine kinase</fullName>
        <ecNumber evidence="2">2.7.13.3</ecNumber>
    </recommendedName>
</protein>
<evidence type="ECO:0000313" key="10">
    <source>
        <dbReference type="Proteomes" id="UP000010482"/>
    </source>
</evidence>
<dbReference type="SUPFAM" id="SSF55874">
    <property type="entry name" value="ATPase domain of HSP90 chaperone/DNA topoisomerase II/histidine kinase"/>
    <property type="match status" value="1"/>
</dbReference>
<dbReference type="RefSeq" id="WP_015229624.1">
    <property type="nucleotide sequence ID" value="NC_019780.1"/>
</dbReference>
<dbReference type="InterPro" id="IPR000014">
    <property type="entry name" value="PAS"/>
</dbReference>